<evidence type="ECO:0000256" key="4">
    <source>
        <dbReference type="SAM" id="MobiDB-lite"/>
    </source>
</evidence>
<comment type="caution">
    <text evidence="6">The sequence shown here is derived from an EMBL/GenBank/DDBJ whole genome shotgun (WGS) entry which is preliminary data.</text>
</comment>
<reference evidence="6 7" key="1">
    <citation type="submission" date="2016-07" db="EMBL/GenBank/DDBJ databases">
        <title>Pervasive Adenine N6-methylation of Active Genes in Fungi.</title>
        <authorList>
            <consortium name="DOE Joint Genome Institute"/>
            <person name="Mondo S.J."/>
            <person name="Dannebaum R.O."/>
            <person name="Kuo R.C."/>
            <person name="Labutti K."/>
            <person name="Haridas S."/>
            <person name="Kuo A."/>
            <person name="Salamov A."/>
            <person name="Ahrendt S.R."/>
            <person name="Lipzen A."/>
            <person name="Sullivan W."/>
            <person name="Andreopoulos W.B."/>
            <person name="Clum A."/>
            <person name="Lindquist E."/>
            <person name="Daum C."/>
            <person name="Ramamoorthy G.K."/>
            <person name="Gryganskyi A."/>
            <person name="Culley D."/>
            <person name="Magnuson J.K."/>
            <person name="James T.Y."/>
            <person name="O'Malley M.A."/>
            <person name="Stajich J.E."/>
            <person name="Spatafora J.W."/>
            <person name="Visel A."/>
            <person name="Grigoriev I.V."/>
        </authorList>
    </citation>
    <scope>NUCLEOTIDE SEQUENCE [LARGE SCALE GENOMIC DNA]</scope>
    <source>
        <strain evidence="6 7">NRRL 1336</strain>
    </source>
</reference>
<dbReference type="EMBL" id="MCGE01000020">
    <property type="protein sequence ID" value="ORZ11871.1"/>
    <property type="molecule type" value="Genomic_DNA"/>
</dbReference>
<feature type="compositionally biased region" description="Low complexity" evidence="4">
    <location>
        <begin position="211"/>
        <end position="226"/>
    </location>
</feature>
<feature type="compositionally biased region" description="Polar residues" evidence="4">
    <location>
        <begin position="366"/>
        <end position="391"/>
    </location>
</feature>
<feature type="DNA-binding region" description="HMG box" evidence="3">
    <location>
        <begin position="286"/>
        <end position="354"/>
    </location>
</feature>
<evidence type="ECO:0000256" key="3">
    <source>
        <dbReference type="PROSITE-ProRule" id="PRU00267"/>
    </source>
</evidence>
<feature type="region of interest" description="Disordered" evidence="4">
    <location>
        <begin position="253"/>
        <end position="272"/>
    </location>
</feature>
<accession>A0A1X2I8W3</accession>
<keyword evidence="2" id="KW-0804">Transcription</keyword>
<dbReference type="Proteomes" id="UP000193560">
    <property type="component" value="Unassembled WGS sequence"/>
</dbReference>
<evidence type="ECO:0000259" key="5">
    <source>
        <dbReference type="PROSITE" id="PS50118"/>
    </source>
</evidence>
<sequence length="405" mass="44420">MHQTSAVMASTIVSPVADPSMTDAPYYPSTVLTPPPSVSPIDLPPIPKLSSHGHHSNGNPPSPTSPKKQKGALPAYLEPSPRGYEFNATSKIRPQLFHLVAPPLISFSTRRATAPTLTHSHQQQSSAISSSLPRRSHSQSMDSIRPHIVAPTSGGYPGMMMTTQYLSTSPNSSATFSPTTVHQQHISTNKSHQKRQNISKKRKLYNDMPPSVSSSELITTTSSSSSPFQGQDPCNSPTLAAACASAAKLHTSMSSSSSSTSSPTHSDDDKKQGVDQSMFLTKNAHIKRPRNAWIHFRCHYGQALKSQDPTLRAEEISKRASRRWSMLSENEKRPWHQLAEQEKQAHKEAFPEYRYCPKRATTVTATINQPTSPVTYTNATHSPTSPTSQHGSFRLPRLLSDQELK</sequence>
<feature type="compositionally biased region" description="Pro residues" evidence="4">
    <location>
        <begin position="33"/>
        <end position="47"/>
    </location>
</feature>
<feature type="compositionally biased region" description="Polar residues" evidence="4">
    <location>
        <begin position="1"/>
        <end position="13"/>
    </location>
</feature>
<dbReference type="CDD" id="cd01389">
    <property type="entry name" value="HMG-box_ROX1-like"/>
    <property type="match status" value="1"/>
</dbReference>
<keyword evidence="3" id="KW-0539">Nucleus</keyword>
<evidence type="ECO:0000313" key="6">
    <source>
        <dbReference type="EMBL" id="ORZ11871.1"/>
    </source>
</evidence>
<dbReference type="GO" id="GO:0000978">
    <property type="term" value="F:RNA polymerase II cis-regulatory region sequence-specific DNA binding"/>
    <property type="evidence" value="ECO:0007669"/>
    <property type="project" value="TreeGrafter"/>
</dbReference>
<dbReference type="Pfam" id="PF00505">
    <property type="entry name" value="HMG_box"/>
    <property type="match status" value="1"/>
</dbReference>
<dbReference type="InterPro" id="IPR009071">
    <property type="entry name" value="HMG_box_dom"/>
</dbReference>
<dbReference type="SUPFAM" id="SSF47095">
    <property type="entry name" value="HMG-box"/>
    <property type="match status" value="1"/>
</dbReference>
<gene>
    <name evidence="6" type="ORF">BCR42DRAFT_453823</name>
</gene>
<feature type="region of interest" description="Disordered" evidence="4">
    <location>
        <begin position="366"/>
        <end position="405"/>
    </location>
</feature>
<dbReference type="STRING" id="90262.A0A1X2I8W3"/>
<feature type="region of interest" description="Disordered" evidence="4">
    <location>
        <begin position="1"/>
        <end position="79"/>
    </location>
</feature>
<dbReference type="PROSITE" id="PS50118">
    <property type="entry name" value="HMG_BOX_2"/>
    <property type="match status" value="1"/>
</dbReference>
<keyword evidence="1 3" id="KW-0238">DNA-binding</keyword>
<dbReference type="GO" id="GO:0001228">
    <property type="term" value="F:DNA-binding transcription activator activity, RNA polymerase II-specific"/>
    <property type="evidence" value="ECO:0007669"/>
    <property type="project" value="TreeGrafter"/>
</dbReference>
<dbReference type="GO" id="GO:0030154">
    <property type="term" value="P:cell differentiation"/>
    <property type="evidence" value="ECO:0007669"/>
    <property type="project" value="TreeGrafter"/>
</dbReference>
<dbReference type="GO" id="GO:0005634">
    <property type="term" value="C:nucleus"/>
    <property type="evidence" value="ECO:0007669"/>
    <property type="project" value="UniProtKB-UniRule"/>
</dbReference>
<dbReference type="AlphaFoldDB" id="A0A1X2I8W3"/>
<dbReference type="PANTHER" id="PTHR10270">
    <property type="entry name" value="SOX TRANSCRIPTION FACTOR"/>
    <property type="match status" value="1"/>
</dbReference>
<dbReference type="SMART" id="SM00398">
    <property type="entry name" value="HMG"/>
    <property type="match status" value="1"/>
</dbReference>
<feature type="region of interest" description="Disordered" evidence="4">
    <location>
        <begin position="114"/>
        <end position="155"/>
    </location>
</feature>
<dbReference type="PANTHER" id="PTHR10270:SF161">
    <property type="entry name" value="SEX-DETERMINING REGION Y PROTEIN"/>
    <property type="match status" value="1"/>
</dbReference>
<feature type="region of interest" description="Disordered" evidence="4">
    <location>
        <begin position="169"/>
        <end position="234"/>
    </location>
</feature>
<dbReference type="InterPro" id="IPR036910">
    <property type="entry name" value="HMG_box_dom_sf"/>
</dbReference>
<feature type="compositionally biased region" description="Low complexity" evidence="4">
    <location>
        <begin position="119"/>
        <end position="133"/>
    </location>
</feature>
<evidence type="ECO:0000256" key="2">
    <source>
        <dbReference type="ARBA" id="ARBA00023163"/>
    </source>
</evidence>
<proteinExistence type="predicted"/>
<name>A0A1X2I8W3_9FUNG</name>
<dbReference type="InterPro" id="IPR050140">
    <property type="entry name" value="SRY-related_HMG-box_TF-like"/>
</dbReference>
<feature type="domain" description="HMG box" evidence="5">
    <location>
        <begin position="286"/>
        <end position="354"/>
    </location>
</feature>
<feature type="compositionally biased region" description="Low complexity" evidence="4">
    <location>
        <begin position="253"/>
        <end position="264"/>
    </location>
</feature>
<keyword evidence="7" id="KW-1185">Reference proteome</keyword>
<dbReference type="Gene3D" id="1.10.30.10">
    <property type="entry name" value="High mobility group box domain"/>
    <property type="match status" value="1"/>
</dbReference>
<evidence type="ECO:0000313" key="7">
    <source>
        <dbReference type="Proteomes" id="UP000193560"/>
    </source>
</evidence>
<dbReference type="OrthoDB" id="6247875at2759"/>
<feature type="compositionally biased region" description="Basic residues" evidence="4">
    <location>
        <begin position="191"/>
        <end position="203"/>
    </location>
</feature>
<dbReference type="GO" id="GO:0000122">
    <property type="term" value="P:negative regulation of transcription by RNA polymerase II"/>
    <property type="evidence" value="ECO:0007669"/>
    <property type="project" value="TreeGrafter"/>
</dbReference>
<evidence type="ECO:0000256" key="1">
    <source>
        <dbReference type="ARBA" id="ARBA00023125"/>
    </source>
</evidence>
<protein>
    <recommendedName>
        <fullName evidence="5">HMG box domain-containing protein</fullName>
    </recommendedName>
</protein>
<feature type="compositionally biased region" description="Polar residues" evidence="4">
    <location>
        <begin position="169"/>
        <end position="190"/>
    </location>
</feature>
<organism evidence="6 7">
    <name type="scientific">Absidia repens</name>
    <dbReference type="NCBI Taxonomy" id="90262"/>
    <lineage>
        <taxon>Eukaryota</taxon>
        <taxon>Fungi</taxon>
        <taxon>Fungi incertae sedis</taxon>
        <taxon>Mucoromycota</taxon>
        <taxon>Mucoromycotina</taxon>
        <taxon>Mucoromycetes</taxon>
        <taxon>Mucorales</taxon>
        <taxon>Cunninghamellaceae</taxon>
        <taxon>Absidia</taxon>
    </lineage>
</organism>